<proteinExistence type="predicted"/>
<name>G8NR69_GRAMM</name>
<keyword evidence="3" id="KW-1185">Reference proteome</keyword>
<dbReference type="EMBL" id="CP003130">
    <property type="protein sequence ID" value="AEU36147.1"/>
    <property type="molecule type" value="Genomic_DNA"/>
</dbReference>
<dbReference type="HOGENOM" id="CLU_2825079_0_0_0"/>
<dbReference type="Proteomes" id="UP000007113">
    <property type="component" value="Chromosome"/>
</dbReference>
<evidence type="ECO:0000313" key="3">
    <source>
        <dbReference type="Proteomes" id="UP000007113"/>
    </source>
</evidence>
<dbReference type="AlphaFoldDB" id="G8NR69"/>
<evidence type="ECO:0000313" key="2">
    <source>
        <dbReference type="EMBL" id="AEU36147.1"/>
    </source>
</evidence>
<sequence>MALTSIFPAVAEVTPPEQPSAENADVTTEEKSSNEQAVEAPEKETSNRPVVVPSMDSHKIKGNVTW</sequence>
<gene>
    <name evidence="2" type="ordered locus">AciX8_1810</name>
</gene>
<evidence type="ECO:0000256" key="1">
    <source>
        <dbReference type="SAM" id="MobiDB-lite"/>
    </source>
</evidence>
<dbReference type="RefSeq" id="WP_014265026.1">
    <property type="nucleotide sequence ID" value="NC_016631.1"/>
</dbReference>
<reference evidence="2 3" key="1">
    <citation type="submission" date="2011-11" db="EMBL/GenBank/DDBJ databases">
        <title>Complete sequence of Granulicella mallensis MP5ACTX8.</title>
        <authorList>
            <consortium name="US DOE Joint Genome Institute"/>
            <person name="Lucas S."/>
            <person name="Copeland A."/>
            <person name="Lapidus A."/>
            <person name="Cheng J.-F."/>
            <person name="Goodwin L."/>
            <person name="Pitluck S."/>
            <person name="Peters L."/>
            <person name="Lu M."/>
            <person name="Detter J.C."/>
            <person name="Han C."/>
            <person name="Tapia R."/>
            <person name="Land M."/>
            <person name="Hauser L."/>
            <person name="Kyrpides N."/>
            <person name="Ivanova N."/>
            <person name="Mikhailova N."/>
            <person name="Pagani I."/>
            <person name="Rawat S."/>
            <person name="Mannisto M."/>
            <person name="Haggblom M."/>
            <person name="Woyke T."/>
        </authorList>
    </citation>
    <scope>NUCLEOTIDE SEQUENCE [LARGE SCALE GENOMIC DNA]</scope>
    <source>
        <strain evidence="3">ATCC BAA-1857 / DSM 23137 / MP5ACTX8</strain>
    </source>
</reference>
<feature type="region of interest" description="Disordered" evidence="1">
    <location>
        <begin position="1"/>
        <end position="66"/>
    </location>
</feature>
<protein>
    <submittedName>
        <fullName evidence="2">Uncharacterized protein</fullName>
    </submittedName>
</protein>
<organism evidence="2 3">
    <name type="scientific">Granulicella mallensis (strain ATCC BAA-1857 / DSM 23137 / MP5ACTX8)</name>
    <dbReference type="NCBI Taxonomy" id="682795"/>
    <lineage>
        <taxon>Bacteria</taxon>
        <taxon>Pseudomonadati</taxon>
        <taxon>Acidobacteriota</taxon>
        <taxon>Terriglobia</taxon>
        <taxon>Terriglobales</taxon>
        <taxon>Acidobacteriaceae</taxon>
        <taxon>Granulicella</taxon>
    </lineage>
</organism>
<accession>G8NR69</accession>
<dbReference type="KEGG" id="gma:AciX8_1810"/>